<dbReference type="GO" id="GO:0005886">
    <property type="term" value="C:plasma membrane"/>
    <property type="evidence" value="ECO:0007669"/>
    <property type="project" value="UniProtKB-SubCell"/>
</dbReference>
<feature type="transmembrane region" description="Helical" evidence="9">
    <location>
        <begin position="7"/>
        <end position="25"/>
    </location>
</feature>
<evidence type="ECO:0000256" key="1">
    <source>
        <dbReference type="ARBA" id="ARBA00004141"/>
    </source>
</evidence>
<accession>A0A931PTG0</accession>
<evidence type="ECO:0000256" key="9">
    <source>
        <dbReference type="RuleBase" id="RU365087"/>
    </source>
</evidence>
<protein>
    <recommendedName>
        <fullName evidence="9">Protein-export membrane protein SecG</fullName>
    </recommendedName>
</protein>
<evidence type="ECO:0000256" key="7">
    <source>
        <dbReference type="ARBA" id="ARBA00023010"/>
    </source>
</evidence>
<dbReference type="GO" id="GO:0015450">
    <property type="term" value="F:protein-transporting ATPase activity"/>
    <property type="evidence" value="ECO:0007669"/>
    <property type="project" value="UniProtKB-UniRule"/>
</dbReference>
<comment type="similarity">
    <text evidence="2 9">Belongs to the SecG family.</text>
</comment>
<dbReference type="AlphaFoldDB" id="A0A931PTG0"/>
<keyword evidence="7 9" id="KW-0811">Translocation</keyword>
<feature type="transmembrane region" description="Helical" evidence="9">
    <location>
        <begin position="57"/>
        <end position="78"/>
    </location>
</feature>
<keyword evidence="6 9" id="KW-1133">Transmembrane helix</keyword>
<dbReference type="GO" id="GO:0009306">
    <property type="term" value="P:protein secretion"/>
    <property type="evidence" value="ECO:0007669"/>
    <property type="project" value="UniProtKB-UniRule"/>
</dbReference>
<keyword evidence="9" id="KW-1003">Cell membrane</keyword>
<reference evidence="10" key="1">
    <citation type="submission" date="2020-07" db="EMBL/GenBank/DDBJ databases">
        <title>Huge and variable diversity of episymbiotic CPR bacteria and DPANN archaea in groundwater ecosystems.</title>
        <authorList>
            <person name="He C.Y."/>
            <person name="Keren R."/>
            <person name="Whittaker M."/>
            <person name="Farag I.F."/>
            <person name="Doudna J."/>
            <person name="Cate J.H.D."/>
            <person name="Banfield J.F."/>
        </authorList>
    </citation>
    <scope>NUCLEOTIDE SEQUENCE</scope>
    <source>
        <strain evidence="10">NC_groundwater_17_Pr7_B-0.1um_64_12</strain>
    </source>
</reference>
<keyword evidence="3 9" id="KW-0813">Transport</keyword>
<comment type="subcellular location">
    <subcellularLocation>
        <location evidence="9">Cell membrane</location>
        <topology evidence="9">Multi-pass membrane protein</topology>
    </subcellularLocation>
    <subcellularLocation>
        <location evidence="1">Membrane</location>
        <topology evidence="1">Multi-pass membrane protein</topology>
    </subcellularLocation>
</comment>
<proteinExistence type="inferred from homology"/>
<dbReference type="EMBL" id="JACOSL010000030">
    <property type="protein sequence ID" value="MBI1756403.1"/>
    <property type="molecule type" value="Genomic_DNA"/>
</dbReference>
<gene>
    <name evidence="10" type="ORF">HYR64_04765</name>
</gene>
<evidence type="ECO:0000256" key="4">
    <source>
        <dbReference type="ARBA" id="ARBA00022692"/>
    </source>
</evidence>
<sequence length="82" mass="8765">MVVLARILTTFGVLTALIFTLLVFFTGKGDAMSGSGGVRTTFKGKASFDDTMARMTLGFGIAFMALMLIINVVESALLRNKP</sequence>
<keyword evidence="5 9" id="KW-0653">Protein transport</keyword>
<evidence type="ECO:0000313" key="10">
    <source>
        <dbReference type="EMBL" id="MBI1756403.1"/>
    </source>
</evidence>
<evidence type="ECO:0000256" key="3">
    <source>
        <dbReference type="ARBA" id="ARBA00022448"/>
    </source>
</evidence>
<name>A0A931PTG0_FIMGI</name>
<evidence type="ECO:0000256" key="6">
    <source>
        <dbReference type="ARBA" id="ARBA00022989"/>
    </source>
</evidence>
<keyword evidence="8 9" id="KW-0472">Membrane</keyword>
<dbReference type="Pfam" id="PF03840">
    <property type="entry name" value="SecG"/>
    <property type="match status" value="1"/>
</dbReference>
<comment type="caution">
    <text evidence="10">The sequence shown here is derived from an EMBL/GenBank/DDBJ whole genome shotgun (WGS) entry which is preliminary data.</text>
</comment>
<comment type="function">
    <text evidence="9">Involved in protein export. Participates in an early event of protein translocation.</text>
</comment>
<evidence type="ECO:0000256" key="5">
    <source>
        <dbReference type="ARBA" id="ARBA00022927"/>
    </source>
</evidence>
<evidence type="ECO:0000256" key="8">
    <source>
        <dbReference type="ARBA" id="ARBA00023136"/>
    </source>
</evidence>
<dbReference type="InterPro" id="IPR004692">
    <property type="entry name" value="SecG"/>
</dbReference>
<dbReference type="Proteomes" id="UP000727962">
    <property type="component" value="Unassembled WGS sequence"/>
</dbReference>
<evidence type="ECO:0000256" key="2">
    <source>
        <dbReference type="ARBA" id="ARBA00008445"/>
    </source>
</evidence>
<evidence type="ECO:0000313" key="11">
    <source>
        <dbReference type="Proteomes" id="UP000727962"/>
    </source>
</evidence>
<keyword evidence="4 9" id="KW-0812">Transmembrane</keyword>
<organism evidence="10 11">
    <name type="scientific">Fimbriimonas ginsengisoli</name>
    <dbReference type="NCBI Taxonomy" id="1005039"/>
    <lineage>
        <taxon>Bacteria</taxon>
        <taxon>Bacillati</taxon>
        <taxon>Armatimonadota</taxon>
        <taxon>Fimbriimonadia</taxon>
        <taxon>Fimbriimonadales</taxon>
        <taxon>Fimbriimonadaceae</taxon>
        <taxon>Fimbriimonas</taxon>
    </lineage>
</organism>